<accession>A0A0F5HI66</accession>
<evidence type="ECO:0000313" key="1">
    <source>
        <dbReference type="EMBL" id="KKB36693.1"/>
    </source>
</evidence>
<name>A0A0F5HI66_BACTR</name>
<keyword evidence="2" id="KW-1185">Reference proteome</keyword>
<gene>
    <name evidence="1" type="ORF">QY95_02961</name>
</gene>
<proteinExistence type="predicted"/>
<sequence>MPAEFTKGNASFLLKSGNGAFSMEKRVTINLKASEIPSLFGSWLIK</sequence>
<dbReference type="AlphaFoldDB" id="A0A0F5HI66"/>
<dbReference type="EMBL" id="JWIR02000059">
    <property type="protein sequence ID" value="KKB36693.1"/>
    <property type="molecule type" value="Genomic_DNA"/>
</dbReference>
<accession>A0A0F5HTX7</accession>
<comment type="caution">
    <text evidence="1">The sequence shown here is derived from an EMBL/GenBank/DDBJ whole genome shotgun (WGS) entry which is preliminary data.</text>
</comment>
<evidence type="ECO:0000313" key="2">
    <source>
        <dbReference type="Proteomes" id="UP000031563"/>
    </source>
</evidence>
<reference evidence="1" key="1">
    <citation type="submission" date="2015-02" db="EMBL/GenBank/DDBJ databases">
        <title>Genome Assembly of Bacillaceae bacterium MTCC 8252.</title>
        <authorList>
            <person name="Verma A."/>
            <person name="Khatri I."/>
            <person name="Mual P."/>
            <person name="Subramanian S."/>
            <person name="Krishnamurthi S."/>
        </authorList>
    </citation>
    <scope>NUCLEOTIDE SEQUENCE [LARGE SCALE GENOMIC DNA]</scope>
    <source>
        <strain evidence="1">MTCC 8252</strain>
    </source>
</reference>
<organism evidence="1 2">
    <name type="scientific">Bacillus thermotolerans</name>
    <name type="common">Quasibacillus thermotolerans</name>
    <dbReference type="NCBI Taxonomy" id="1221996"/>
    <lineage>
        <taxon>Bacteria</taxon>
        <taxon>Bacillati</taxon>
        <taxon>Bacillota</taxon>
        <taxon>Bacilli</taxon>
        <taxon>Bacillales</taxon>
        <taxon>Bacillaceae</taxon>
        <taxon>Bacillus</taxon>
    </lineage>
</organism>
<dbReference type="Proteomes" id="UP000031563">
    <property type="component" value="Unassembled WGS sequence"/>
</dbReference>
<protein>
    <submittedName>
        <fullName evidence="1">Uncharacterized protein</fullName>
    </submittedName>
</protein>